<feature type="compositionally biased region" description="Low complexity" evidence="10">
    <location>
        <begin position="592"/>
        <end position="608"/>
    </location>
</feature>
<evidence type="ECO:0000256" key="2">
    <source>
        <dbReference type="ARBA" id="ARBA00022741"/>
    </source>
</evidence>
<keyword evidence="4" id="KW-0067">ATP-binding</keyword>
<evidence type="ECO:0000256" key="3">
    <source>
        <dbReference type="ARBA" id="ARBA00022777"/>
    </source>
</evidence>
<organism evidence="12 13">
    <name type="scientific">Hortaea werneckii EXF-2000</name>
    <dbReference type="NCBI Taxonomy" id="1157616"/>
    <lineage>
        <taxon>Eukaryota</taxon>
        <taxon>Fungi</taxon>
        <taxon>Dikarya</taxon>
        <taxon>Ascomycota</taxon>
        <taxon>Pezizomycotina</taxon>
        <taxon>Dothideomycetes</taxon>
        <taxon>Dothideomycetidae</taxon>
        <taxon>Mycosphaerellales</taxon>
        <taxon>Teratosphaeriaceae</taxon>
        <taxon>Hortaea</taxon>
    </lineage>
</organism>
<dbReference type="PANTHER" id="PTHR48013">
    <property type="entry name" value="DUAL SPECIFICITY MITOGEN-ACTIVATED PROTEIN KINASE KINASE 5-RELATED"/>
    <property type="match status" value="1"/>
</dbReference>
<name>A0A1Z5T3I3_HORWE</name>
<feature type="region of interest" description="Disordered" evidence="10">
    <location>
        <begin position="172"/>
        <end position="192"/>
    </location>
</feature>
<dbReference type="InterPro" id="IPR000719">
    <property type="entry name" value="Prot_kinase_dom"/>
</dbReference>
<dbReference type="PROSITE" id="PS00108">
    <property type="entry name" value="PROTEIN_KINASE_ST"/>
    <property type="match status" value="1"/>
</dbReference>
<dbReference type="PROSITE" id="PS50011">
    <property type="entry name" value="PROTEIN_KINASE_DOM"/>
    <property type="match status" value="1"/>
</dbReference>
<evidence type="ECO:0000256" key="10">
    <source>
        <dbReference type="SAM" id="MobiDB-lite"/>
    </source>
</evidence>
<keyword evidence="2" id="KW-0547">Nucleotide-binding</keyword>
<keyword evidence="13" id="KW-1185">Reference proteome</keyword>
<evidence type="ECO:0000256" key="1">
    <source>
        <dbReference type="ARBA" id="ARBA00022679"/>
    </source>
</evidence>
<dbReference type="OrthoDB" id="1668230at2759"/>
<evidence type="ECO:0000313" key="12">
    <source>
        <dbReference type="EMBL" id="OTA30607.1"/>
    </source>
</evidence>
<dbReference type="EC" id="2.7.12.2" evidence="6"/>
<dbReference type="GO" id="GO:0004708">
    <property type="term" value="F:MAP kinase kinase activity"/>
    <property type="evidence" value="ECO:0007669"/>
    <property type="project" value="UniProtKB-EC"/>
</dbReference>
<feature type="region of interest" description="Disordered" evidence="10">
    <location>
        <begin position="1"/>
        <end position="136"/>
    </location>
</feature>
<dbReference type="InParanoid" id="A0A1Z5T3I3"/>
<reference evidence="12 13" key="1">
    <citation type="submission" date="2017-01" db="EMBL/GenBank/DDBJ databases">
        <title>The recent genome duplication of the halophilic yeast Hortaea werneckii: insights from long-read sequencing.</title>
        <authorList>
            <person name="Sinha S."/>
            <person name="Flibotte S."/>
            <person name="Neira M."/>
            <person name="Lenassi M."/>
            <person name="Gostincar C."/>
            <person name="Stajich J.E."/>
            <person name="Nislow C.E."/>
        </authorList>
    </citation>
    <scope>NUCLEOTIDE SEQUENCE [LARGE SCALE GENOMIC DNA]</scope>
    <source>
        <strain evidence="12 13">EXF-2000</strain>
    </source>
</reference>
<feature type="region of interest" description="Disordered" evidence="10">
    <location>
        <begin position="587"/>
        <end position="608"/>
    </location>
</feature>
<evidence type="ECO:0000256" key="5">
    <source>
        <dbReference type="ARBA" id="ARBA00038035"/>
    </source>
</evidence>
<dbReference type="EMBL" id="MUNK01000135">
    <property type="protein sequence ID" value="OTA30607.1"/>
    <property type="molecule type" value="Genomic_DNA"/>
</dbReference>
<evidence type="ECO:0000256" key="7">
    <source>
        <dbReference type="ARBA" id="ARBA00049014"/>
    </source>
</evidence>
<comment type="similarity">
    <text evidence="5">Belongs to the protein kinase superfamily. STE Ser/Thr protein kinase family. MAP kinase kinase subfamily.</text>
</comment>
<evidence type="ECO:0000313" key="13">
    <source>
        <dbReference type="Proteomes" id="UP000194280"/>
    </source>
</evidence>
<feature type="compositionally biased region" description="Basic and acidic residues" evidence="10">
    <location>
        <begin position="122"/>
        <end position="131"/>
    </location>
</feature>
<keyword evidence="1" id="KW-0808">Transferase</keyword>
<dbReference type="AlphaFoldDB" id="A0A1Z5T3I3"/>
<protein>
    <recommendedName>
        <fullName evidence="6">mitogen-activated protein kinase kinase</fullName>
        <ecNumber evidence="6">2.7.12.2</ecNumber>
    </recommendedName>
</protein>
<proteinExistence type="inferred from homology"/>
<evidence type="ECO:0000256" key="4">
    <source>
        <dbReference type="ARBA" id="ARBA00022840"/>
    </source>
</evidence>
<sequence length="608" mass="66637">MATADFAMSSAQGTSSPTSSLSERRRRPHRPLRTQSTIDQSKDSYPSRPMRTHSRHKSSLAVSSRSRDATPSPRRASTHLFDGALDAMTEKSSPRASLELTPIESNGPANGDTASPPVTPVKTKERSDPARGDLGADSMSFDFSKIDYELARARCIGQGLWSKVWLADAKHPERRRPALPTPPSSPPKWTSSTTASSLFAVKTAARPDAADVFKQETKVLTHLMRIYDASQYVVTFHGLDLRNSALVFEAVIGGSFEGLKNRLKQMTEVSRHLELVNLFPGLASDLVSGLEFLHDAGVVHADIKPANILLDISDHISLPKPVVRARYIDFSAAFRLDSDDSTENSGGTWDYMAPEQLRLQKDLNTPTFASDVWSLGINLLSLLVGDSPYTAACSGNLFMLREAIKTGDPLSFARVSPSEDVHLKLYSRSPCSCDNQVWICQPCGQTSRNADTTYMRGWAWRARYSVCGGLGAGLGEANEGVECGRDSECLAAREVFHEHDCDEDELENEMANAEIDSRHMHGSSYTTQEIVGIGGRVKRKVKKRVHVGAIVKEYEDERLNGKFLSREQSGANRSWCSWCCRVVPGKKDADNSTSSTDSIVSSASSIST</sequence>
<comment type="catalytic activity">
    <reaction evidence="7">
        <text>L-seryl-[protein] + ATP = O-phospho-L-seryl-[protein] + ADP + H(+)</text>
        <dbReference type="Rhea" id="RHEA:17989"/>
        <dbReference type="Rhea" id="RHEA-COMP:9863"/>
        <dbReference type="Rhea" id="RHEA-COMP:11604"/>
        <dbReference type="ChEBI" id="CHEBI:15378"/>
        <dbReference type="ChEBI" id="CHEBI:29999"/>
        <dbReference type="ChEBI" id="CHEBI:30616"/>
        <dbReference type="ChEBI" id="CHEBI:83421"/>
        <dbReference type="ChEBI" id="CHEBI:456216"/>
        <dbReference type="EC" id="2.7.12.2"/>
    </reaction>
</comment>
<dbReference type="Gene3D" id="1.10.510.10">
    <property type="entry name" value="Transferase(Phosphotransferase) domain 1"/>
    <property type="match status" value="1"/>
</dbReference>
<feature type="domain" description="Protein kinase" evidence="11">
    <location>
        <begin position="150"/>
        <end position="455"/>
    </location>
</feature>
<dbReference type="InterPro" id="IPR008271">
    <property type="entry name" value="Ser/Thr_kinase_AS"/>
</dbReference>
<dbReference type="Pfam" id="PF00069">
    <property type="entry name" value="Pkinase"/>
    <property type="match status" value="1"/>
</dbReference>
<dbReference type="STRING" id="1157616.A0A1Z5T3I3"/>
<dbReference type="PANTHER" id="PTHR48013:SF9">
    <property type="entry name" value="DUAL SPECIFICITY MITOGEN-ACTIVATED PROTEIN KINASE KINASE 5"/>
    <property type="match status" value="1"/>
</dbReference>
<dbReference type="SUPFAM" id="SSF56112">
    <property type="entry name" value="Protein kinase-like (PK-like)"/>
    <property type="match status" value="1"/>
</dbReference>
<gene>
    <name evidence="12" type="ORF">BTJ68_10321</name>
</gene>
<evidence type="ECO:0000256" key="6">
    <source>
        <dbReference type="ARBA" id="ARBA00038999"/>
    </source>
</evidence>
<feature type="compositionally biased region" description="Low complexity" evidence="10">
    <location>
        <begin position="9"/>
        <end position="21"/>
    </location>
</feature>
<dbReference type="SMART" id="SM00220">
    <property type="entry name" value="S_TKc"/>
    <property type="match status" value="1"/>
</dbReference>
<evidence type="ECO:0000256" key="9">
    <source>
        <dbReference type="ARBA" id="ARBA00051693"/>
    </source>
</evidence>
<accession>A0A1Z5T3I3</accession>
<dbReference type="GO" id="GO:0005524">
    <property type="term" value="F:ATP binding"/>
    <property type="evidence" value="ECO:0007669"/>
    <property type="project" value="UniProtKB-KW"/>
</dbReference>
<comment type="catalytic activity">
    <reaction evidence="9">
        <text>L-tyrosyl-[protein] + ATP = O-phospho-L-tyrosyl-[protein] + ADP + H(+)</text>
        <dbReference type="Rhea" id="RHEA:10596"/>
        <dbReference type="Rhea" id="RHEA-COMP:10136"/>
        <dbReference type="Rhea" id="RHEA-COMP:20101"/>
        <dbReference type="ChEBI" id="CHEBI:15378"/>
        <dbReference type="ChEBI" id="CHEBI:30616"/>
        <dbReference type="ChEBI" id="CHEBI:46858"/>
        <dbReference type="ChEBI" id="CHEBI:61978"/>
        <dbReference type="ChEBI" id="CHEBI:456216"/>
        <dbReference type="EC" id="2.7.12.2"/>
    </reaction>
</comment>
<dbReference type="InterPro" id="IPR011009">
    <property type="entry name" value="Kinase-like_dom_sf"/>
</dbReference>
<comment type="caution">
    <text evidence="12">The sequence shown here is derived from an EMBL/GenBank/DDBJ whole genome shotgun (WGS) entry which is preliminary data.</text>
</comment>
<dbReference type="VEuPathDB" id="FungiDB:BTJ68_10321"/>
<dbReference type="Proteomes" id="UP000194280">
    <property type="component" value="Unassembled WGS sequence"/>
</dbReference>
<comment type="catalytic activity">
    <reaction evidence="8">
        <text>L-threonyl-[protein] + ATP = O-phospho-L-threonyl-[protein] + ADP + H(+)</text>
        <dbReference type="Rhea" id="RHEA:46608"/>
        <dbReference type="Rhea" id="RHEA-COMP:11060"/>
        <dbReference type="Rhea" id="RHEA-COMP:11605"/>
        <dbReference type="ChEBI" id="CHEBI:15378"/>
        <dbReference type="ChEBI" id="CHEBI:30013"/>
        <dbReference type="ChEBI" id="CHEBI:30616"/>
        <dbReference type="ChEBI" id="CHEBI:61977"/>
        <dbReference type="ChEBI" id="CHEBI:456216"/>
        <dbReference type="EC" id="2.7.12.2"/>
    </reaction>
</comment>
<evidence type="ECO:0000256" key="8">
    <source>
        <dbReference type="ARBA" id="ARBA00049299"/>
    </source>
</evidence>
<keyword evidence="3" id="KW-0418">Kinase</keyword>
<evidence type="ECO:0000259" key="11">
    <source>
        <dbReference type="PROSITE" id="PS50011"/>
    </source>
</evidence>